<keyword evidence="3" id="KW-1185">Reference proteome</keyword>
<accession>A0ABN8I909</accession>
<proteinExistence type="predicted"/>
<sequence>MGRPVRPRARGFDSGVGGCTTRESSPNTAFRPPRARVFDSGARAVAQRGSGRGNQSASAGGTMPLERADRPIRTIRARCAANRTAFKFERRVHGRYVDASGGYDSTRRATPRNADMSP</sequence>
<evidence type="ECO:0000313" key="3">
    <source>
        <dbReference type="Proteomes" id="UP000837857"/>
    </source>
</evidence>
<feature type="non-terminal residue" evidence="2">
    <location>
        <position position="118"/>
    </location>
</feature>
<name>A0ABN8I909_9NEOP</name>
<organism evidence="2 3">
    <name type="scientific">Iphiclides podalirius</name>
    <name type="common">scarce swallowtail</name>
    <dbReference type="NCBI Taxonomy" id="110791"/>
    <lineage>
        <taxon>Eukaryota</taxon>
        <taxon>Metazoa</taxon>
        <taxon>Ecdysozoa</taxon>
        <taxon>Arthropoda</taxon>
        <taxon>Hexapoda</taxon>
        <taxon>Insecta</taxon>
        <taxon>Pterygota</taxon>
        <taxon>Neoptera</taxon>
        <taxon>Endopterygota</taxon>
        <taxon>Lepidoptera</taxon>
        <taxon>Glossata</taxon>
        <taxon>Ditrysia</taxon>
        <taxon>Papilionoidea</taxon>
        <taxon>Papilionidae</taxon>
        <taxon>Papilioninae</taxon>
        <taxon>Iphiclides</taxon>
    </lineage>
</organism>
<gene>
    <name evidence="2" type="ORF">IPOD504_LOCUS7670</name>
</gene>
<evidence type="ECO:0000313" key="2">
    <source>
        <dbReference type="EMBL" id="CAH2050785.1"/>
    </source>
</evidence>
<reference evidence="2" key="1">
    <citation type="submission" date="2022-03" db="EMBL/GenBank/DDBJ databases">
        <authorList>
            <person name="Martin H S."/>
        </authorList>
    </citation>
    <scope>NUCLEOTIDE SEQUENCE</scope>
</reference>
<dbReference type="EMBL" id="OW152814">
    <property type="protein sequence ID" value="CAH2050785.1"/>
    <property type="molecule type" value="Genomic_DNA"/>
</dbReference>
<evidence type="ECO:0000256" key="1">
    <source>
        <dbReference type="SAM" id="MobiDB-lite"/>
    </source>
</evidence>
<feature type="region of interest" description="Disordered" evidence="1">
    <location>
        <begin position="1"/>
        <end position="70"/>
    </location>
</feature>
<dbReference type="Proteomes" id="UP000837857">
    <property type="component" value="Chromosome 2"/>
</dbReference>
<feature type="region of interest" description="Disordered" evidence="1">
    <location>
        <begin position="98"/>
        <end position="118"/>
    </location>
</feature>
<protein>
    <submittedName>
        <fullName evidence="2">Uncharacterized protein</fullName>
    </submittedName>
</protein>